<dbReference type="GO" id="GO:0009279">
    <property type="term" value="C:cell outer membrane"/>
    <property type="evidence" value="ECO:0007669"/>
    <property type="project" value="UniProtKB-SubCell"/>
</dbReference>
<dbReference type="GO" id="GO:0044718">
    <property type="term" value="P:siderophore transmembrane transport"/>
    <property type="evidence" value="ECO:0007669"/>
    <property type="project" value="TreeGrafter"/>
</dbReference>
<dbReference type="PANTHER" id="PTHR30069:SF29">
    <property type="entry name" value="HEMOGLOBIN AND HEMOGLOBIN-HAPTOGLOBIN-BINDING PROTEIN 1-RELATED"/>
    <property type="match status" value="1"/>
</dbReference>
<dbReference type="GO" id="GO:0015344">
    <property type="term" value="F:siderophore uptake transmembrane transporter activity"/>
    <property type="evidence" value="ECO:0007669"/>
    <property type="project" value="TreeGrafter"/>
</dbReference>
<name>A0A3E1P1S9_9BACT</name>
<dbReference type="SUPFAM" id="SSF49464">
    <property type="entry name" value="Carboxypeptidase regulatory domain-like"/>
    <property type="match status" value="1"/>
</dbReference>
<sequence>MRMYQLFRHIRCRYLLLFFVMQCLTAATVFAQVKLTGKVTDETGTPLPGITVAIKNTKSGAMTDVDGKFVINAELKPGTYTVSFSGVGFAAKQSELVIGTGTTYTLDAQLGAAVSKLDEVVITGTSAGTTRRQLGSYVSTVKAAELSKGATGNVLAALQGKTMGAQITQNSGDPAGGISVKLRGISTISGSTEPLYIIDGVIIDNSTTRVTNADASYNGGTSVGSVGQNRMVDINPADIESMEVLNGAAAAAIYGSRANAGVVQIFTKRGSGGAPIVNFSTSFNVNQLRKKLDVNEAPTKFGGDPATSTQTILTPTITNTTDVQRYDYQDYIFRTGVGSDNNISVTGGQNKTKYYASAGYLYNQGIVRNTDFNRYSFRLNLDQELNNWISFNASMNYVYSKSNEKPDGNSFFSPTNSVTIIGNYYDIWARDAQGNIKAVGERGRVNPVSVIEDIKQQQQTSRIIAGAGIKLKPVKNLTIDYHMGIDNYSQDGTTLIPPYAYNVSSSFFGGGASLDPTQNGYASAGNNNSFLINHDLNATYNAQISSRLASVTQVGFSQQYSRMHYALQQGRGLPPYVTTVSGAATAITGYDQRTETSISGEYIQQNFKYRDQFFVTGALRIDGSSVFGESERNQLYTKLSGSYVISGTDYWQNLGVSKWWNVLKLRAAYGESGNLTGIPAYGRYNTYNAVAFVGAASFTSPTTYTNPNVKPERQKELEFGTDLAFLDSRVNVSVNVYHKRVNDLLISRAIAPTQGYSSSLDNIGSLQNNGVEVLLNVAPVKAKDFEWNLTAIWNHNRNKALDIGQSLILYSTNSGAPVAIANGQPIGFFYGTFFARDANGKEITNAAGIPLTELGTQNGAMSYTAGRDANGLPTGSSLQKKIGDPNPDWTGTLTNDFRYKRWNLHTQLDAVQGGSVFNADFRTRQGVDNGKVAEQEDRGQLPRGYIAGVYAIQEWRIDDGSFVKLRELSLSYNIGKVKGIKDLTVSVGGRNLYSWDHYKGYDPEVNAAGQSTILRGIDFGTVPAPRTYNVAIRAKF</sequence>
<evidence type="ECO:0000256" key="3">
    <source>
        <dbReference type="ARBA" id="ARBA00022452"/>
    </source>
</evidence>
<dbReference type="SUPFAM" id="SSF56935">
    <property type="entry name" value="Porins"/>
    <property type="match status" value="1"/>
</dbReference>
<evidence type="ECO:0000256" key="5">
    <source>
        <dbReference type="ARBA" id="ARBA00022729"/>
    </source>
</evidence>
<evidence type="ECO:0000256" key="4">
    <source>
        <dbReference type="ARBA" id="ARBA00022692"/>
    </source>
</evidence>
<dbReference type="OrthoDB" id="9768177at2"/>
<keyword evidence="2 8" id="KW-0813">Transport</keyword>
<dbReference type="Pfam" id="PF13715">
    <property type="entry name" value="CarbopepD_reg_2"/>
    <property type="match status" value="1"/>
</dbReference>
<dbReference type="InterPro" id="IPR008969">
    <property type="entry name" value="CarboxyPept-like_regulatory"/>
</dbReference>
<evidence type="ECO:0000259" key="10">
    <source>
        <dbReference type="Pfam" id="PF07715"/>
    </source>
</evidence>
<keyword evidence="6 8" id="KW-0472">Membrane</keyword>
<feature type="domain" description="TonB-dependent receptor plug" evidence="10">
    <location>
        <begin position="132"/>
        <end position="262"/>
    </location>
</feature>
<comment type="similarity">
    <text evidence="8">Belongs to the TonB-dependent receptor family.</text>
</comment>
<dbReference type="PROSITE" id="PS52016">
    <property type="entry name" value="TONB_DEPENDENT_REC_3"/>
    <property type="match status" value="1"/>
</dbReference>
<reference evidence="11 12" key="1">
    <citation type="submission" date="2018-08" db="EMBL/GenBank/DDBJ databases">
        <title>Chitinophaga sp. K20C18050901, a novel bacterium isolated from forest soil.</title>
        <authorList>
            <person name="Wang C."/>
        </authorList>
    </citation>
    <scope>NUCLEOTIDE SEQUENCE [LARGE SCALE GENOMIC DNA]</scope>
    <source>
        <strain evidence="11 12">K20C18050901</strain>
    </source>
</reference>
<gene>
    <name evidence="11" type="ORF">DXN04_12715</name>
</gene>
<evidence type="ECO:0000256" key="7">
    <source>
        <dbReference type="ARBA" id="ARBA00023237"/>
    </source>
</evidence>
<dbReference type="PANTHER" id="PTHR30069">
    <property type="entry name" value="TONB-DEPENDENT OUTER MEMBRANE RECEPTOR"/>
    <property type="match status" value="1"/>
</dbReference>
<evidence type="ECO:0000256" key="8">
    <source>
        <dbReference type="PROSITE-ProRule" id="PRU01360"/>
    </source>
</evidence>
<dbReference type="Gene3D" id="2.170.130.10">
    <property type="entry name" value="TonB-dependent receptor, plug domain"/>
    <property type="match status" value="1"/>
</dbReference>
<dbReference type="EMBL" id="QTJV01000004">
    <property type="protein sequence ID" value="RFM34141.1"/>
    <property type="molecule type" value="Genomic_DNA"/>
</dbReference>
<dbReference type="Proteomes" id="UP000261174">
    <property type="component" value="Unassembled WGS sequence"/>
</dbReference>
<organism evidence="11 12">
    <name type="scientific">Chitinophaga silvisoli</name>
    <dbReference type="NCBI Taxonomy" id="2291814"/>
    <lineage>
        <taxon>Bacteria</taxon>
        <taxon>Pseudomonadati</taxon>
        <taxon>Bacteroidota</taxon>
        <taxon>Chitinophagia</taxon>
        <taxon>Chitinophagales</taxon>
        <taxon>Chitinophagaceae</taxon>
        <taxon>Chitinophaga</taxon>
    </lineage>
</organism>
<proteinExistence type="inferred from homology"/>
<feature type="signal peptide" evidence="9">
    <location>
        <begin position="1"/>
        <end position="31"/>
    </location>
</feature>
<dbReference type="Pfam" id="PF07715">
    <property type="entry name" value="Plug"/>
    <property type="match status" value="1"/>
</dbReference>
<keyword evidence="5 9" id="KW-0732">Signal</keyword>
<dbReference type="Gene3D" id="2.60.40.1120">
    <property type="entry name" value="Carboxypeptidase-like, regulatory domain"/>
    <property type="match status" value="1"/>
</dbReference>
<evidence type="ECO:0000256" key="1">
    <source>
        <dbReference type="ARBA" id="ARBA00004571"/>
    </source>
</evidence>
<dbReference type="NCBIfam" id="TIGR04056">
    <property type="entry name" value="OMP_RagA_SusC"/>
    <property type="match status" value="1"/>
</dbReference>
<dbReference type="InterPro" id="IPR023996">
    <property type="entry name" value="TonB-dep_OMP_SusC/RagA"/>
</dbReference>
<accession>A0A3E1P1S9</accession>
<evidence type="ECO:0000256" key="2">
    <source>
        <dbReference type="ARBA" id="ARBA00022448"/>
    </source>
</evidence>
<keyword evidence="3 8" id="KW-1134">Transmembrane beta strand</keyword>
<evidence type="ECO:0000313" key="12">
    <source>
        <dbReference type="Proteomes" id="UP000261174"/>
    </source>
</evidence>
<dbReference type="Gene3D" id="2.40.170.20">
    <property type="entry name" value="TonB-dependent receptor, beta-barrel domain"/>
    <property type="match status" value="1"/>
</dbReference>
<feature type="chain" id="PRO_5017722118" evidence="9">
    <location>
        <begin position="32"/>
        <end position="1036"/>
    </location>
</feature>
<keyword evidence="7 8" id="KW-0998">Cell outer membrane</keyword>
<comment type="caution">
    <text evidence="11">The sequence shown here is derived from an EMBL/GenBank/DDBJ whole genome shotgun (WGS) entry which is preliminary data.</text>
</comment>
<keyword evidence="12" id="KW-1185">Reference proteome</keyword>
<comment type="subcellular location">
    <subcellularLocation>
        <location evidence="1 8">Cell outer membrane</location>
        <topology evidence="1 8">Multi-pass membrane protein</topology>
    </subcellularLocation>
</comment>
<dbReference type="AlphaFoldDB" id="A0A3E1P1S9"/>
<dbReference type="InterPro" id="IPR012910">
    <property type="entry name" value="Plug_dom"/>
</dbReference>
<protein>
    <submittedName>
        <fullName evidence="11">SusC/RagA family TonB-linked outer membrane protein</fullName>
    </submittedName>
</protein>
<dbReference type="InterPro" id="IPR036942">
    <property type="entry name" value="Beta-barrel_TonB_sf"/>
</dbReference>
<evidence type="ECO:0000256" key="6">
    <source>
        <dbReference type="ARBA" id="ARBA00023136"/>
    </source>
</evidence>
<dbReference type="InterPro" id="IPR037066">
    <property type="entry name" value="Plug_dom_sf"/>
</dbReference>
<dbReference type="InterPro" id="IPR039426">
    <property type="entry name" value="TonB-dep_rcpt-like"/>
</dbReference>
<keyword evidence="4 8" id="KW-0812">Transmembrane</keyword>
<evidence type="ECO:0000256" key="9">
    <source>
        <dbReference type="SAM" id="SignalP"/>
    </source>
</evidence>
<evidence type="ECO:0000313" key="11">
    <source>
        <dbReference type="EMBL" id="RFM34141.1"/>
    </source>
</evidence>